<sequence>MATKEEREYLSRYVDISNSRLNDNDVSLLLKFKGCVGNSSVKEHSFDNWCSDGKYTRKEINEYIVEDDHTITHNYSYCDDDGTNGSYSKRYSRAREIINILREVPGLLK</sequence>
<evidence type="ECO:0000313" key="2">
    <source>
        <dbReference type="Proteomes" id="UP000278843"/>
    </source>
</evidence>
<accession>A0A428HHJ6</accession>
<reference evidence="1 2" key="1">
    <citation type="submission" date="2018-11" db="EMBL/GenBank/DDBJ databases">
        <title>Species Designations Belie Phenotypic and Genotypic Heterogeneity in Oral Streptococci.</title>
        <authorList>
            <person name="Velsko I."/>
        </authorList>
    </citation>
    <scope>NUCLEOTIDE SEQUENCE [LARGE SCALE GENOMIC DNA]</scope>
    <source>
        <strain evidence="1 2">BCC13</strain>
    </source>
</reference>
<dbReference type="AlphaFoldDB" id="A0A428HHJ6"/>
<dbReference type="RefSeq" id="WP_125387966.1">
    <property type="nucleotide sequence ID" value="NZ_RJPL01000005.1"/>
</dbReference>
<dbReference type="EMBL" id="RJPU01000003">
    <property type="protein sequence ID" value="RSJ95270.1"/>
    <property type="molecule type" value="Genomic_DNA"/>
</dbReference>
<name>A0A428HHJ6_STRCR</name>
<proteinExistence type="predicted"/>
<dbReference type="Proteomes" id="UP000278843">
    <property type="component" value="Unassembled WGS sequence"/>
</dbReference>
<comment type="caution">
    <text evidence="1">The sequence shown here is derived from an EMBL/GenBank/DDBJ whole genome shotgun (WGS) entry which is preliminary data.</text>
</comment>
<gene>
    <name evidence="1" type="ORF">D8790_05855</name>
</gene>
<evidence type="ECO:0000313" key="1">
    <source>
        <dbReference type="EMBL" id="RSJ95270.1"/>
    </source>
</evidence>
<protein>
    <submittedName>
        <fullName evidence="1">Uncharacterized protein</fullName>
    </submittedName>
</protein>
<organism evidence="1 2">
    <name type="scientific">Streptococcus cristatus</name>
    <dbReference type="NCBI Taxonomy" id="45634"/>
    <lineage>
        <taxon>Bacteria</taxon>
        <taxon>Bacillati</taxon>
        <taxon>Bacillota</taxon>
        <taxon>Bacilli</taxon>
        <taxon>Lactobacillales</taxon>
        <taxon>Streptococcaceae</taxon>
        <taxon>Streptococcus</taxon>
    </lineage>
</organism>